<proteinExistence type="predicted"/>
<name>A0A1N6J3T3_9FLAO</name>
<dbReference type="AlphaFoldDB" id="A0A1N6J3T3"/>
<keyword evidence="2" id="KW-1185">Reference proteome</keyword>
<reference evidence="2" key="1">
    <citation type="submission" date="2016-12" db="EMBL/GenBank/DDBJ databases">
        <authorList>
            <person name="Varghese N."/>
            <person name="Submissions S."/>
        </authorList>
    </citation>
    <scope>NUCLEOTIDE SEQUENCE [LARGE SCALE GENOMIC DNA]</scope>
    <source>
        <strain evidence="2">DSM 16779</strain>
    </source>
</reference>
<evidence type="ECO:0000313" key="2">
    <source>
        <dbReference type="Proteomes" id="UP000184782"/>
    </source>
</evidence>
<sequence length="98" mass="11193">MNNSRLYVDFNELIESDLVLLSQQDIKLDYEGKEVLLFQGKHVDIYMDDTDENGINDNLVASGTVELNETGLFPICKWNCRINANGIQHESELSDNEK</sequence>
<dbReference type="OrthoDB" id="2084864at2"/>
<accession>A0A1N6J3T3</accession>
<dbReference type="STRING" id="59733.SAMN05421769_4056"/>
<protein>
    <submittedName>
        <fullName evidence="1">Uncharacterized protein</fullName>
    </submittedName>
</protein>
<evidence type="ECO:0000313" key="1">
    <source>
        <dbReference type="EMBL" id="SIO38922.1"/>
    </source>
</evidence>
<dbReference type="Proteomes" id="UP000184782">
    <property type="component" value="Unassembled WGS sequence"/>
</dbReference>
<dbReference type="RefSeq" id="WP_074232210.1">
    <property type="nucleotide sequence ID" value="NZ_FSRQ01000006.1"/>
</dbReference>
<gene>
    <name evidence="1" type="ORF">SAMN05421769_4056</name>
</gene>
<dbReference type="EMBL" id="FSRQ01000006">
    <property type="protein sequence ID" value="SIO38922.1"/>
    <property type="molecule type" value="Genomic_DNA"/>
</dbReference>
<organism evidence="1 2">
    <name type="scientific">Chryseobacterium scophthalmum</name>
    <dbReference type="NCBI Taxonomy" id="59733"/>
    <lineage>
        <taxon>Bacteria</taxon>
        <taxon>Pseudomonadati</taxon>
        <taxon>Bacteroidota</taxon>
        <taxon>Flavobacteriia</taxon>
        <taxon>Flavobacteriales</taxon>
        <taxon>Weeksellaceae</taxon>
        <taxon>Chryseobacterium group</taxon>
        <taxon>Chryseobacterium</taxon>
    </lineage>
</organism>